<gene>
    <name evidence="1" type="ORF">RHTO0S_07e02740g</name>
</gene>
<accession>A0A061B6Z4</accession>
<evidence type="ECO:0000313" key="1">
    <source>
        <dbReference type="EMBL" id="CDR42665.1"/>
    </source>
</evidence>
<dbReference type="EMBL" id="LK052942">
    <property type="protein sequence ID" value="CDR42665.1"/>
    <property type="molecule type" value="Genomic_DNA"/>
</dbReference>
<organism evidence="1">
    <name type="scientific">Rhodotorula toruloides</name>
    <name type="common">Yeast</name>
    <name type="synonym">Rhodosporidium toruloides</name>
    <dbReference type="NCBI Taxonomy" id="5286"/>
    <lineage>
        <taxon>Eukaryota</taxon>
        <taxon>Fungi</taxon>
        <taxon>Dikarya</taxon>
        <taxon>Basidiomycota</taxon>
        <taxon>Pucciniomycotina</taxon>
        <taxon>Microbotryomycetes</taxon>
        <taxon>Sporidiobolales</taxon>
        <taxon>Sporidiobolaceae</taxon>
        <taxon>Rhodotorula</taxon>
    </lineage>
</organism>
<proteinExistence type="predicted"/>
<reference evidence="1" key="1">
    <citation type="journal article" date="2014" name="Genome Announc.">
        <title>Draft genome sequence of Rhodosporidium toruloides CECT1137, an oleaginous yeast of biotechnological interest.</title>
        <authorList>
            <person name="Morin N."/>
            <person name="Calcas X."/>
            <person name="Devillers H."/>
            <person name="Durrens P."/>
            <person name="Sherman D.J."/>
            <person name="Nicaud J.-M."/>
            <person name="Neuveglise C."/>
        </authorList>
    </citation>
    <scope>NUCLEOTIDE SEQUENCE</scope>
    <source>
        <strain evidence="1">CECT1137</strain>
    </source>
</reference>
<dbReference type="AlphaFoldDB" id="A0A061B6Z4"/>
<sequence length="83" mass="9167">MHPLAPPFALSPPRDLIAAGKLHGDFQRAQARAKGAVRLSRGPSELVPSCPPPLAQTPSLLLLTHFPRRSFRHTRQPSARYRP</sequence>
<name>A0A061B6Z4_RHOTO</name>
<protein>
    <submittedName>
        <fullName evidence="1">RHTO0S07e02740g1_1</fullName>
    </submittedName>
</protein>